<sequence length="236" mass="27280">MKKLLYSQWLYFWSLISKRLYWLLGGYLVLILVHTSQLPMRISILRATITGPDFTAVQQGYPYLPPFWLLLLIFPAFIVGDSFKQLWVNLFIKVKGYGYTKCQFGLNNLILMSGVNFSYVCTVQLIGLSVELFRSKIDWQQILVTYLNFGWQLFWVLMLLALIQQFAGWIHPVGGLLLPIVLLTYTVFTVSLINPINLTMWPRLLGLKPGLSWLLVISDLIIGMLYVGIYGKTEWK</sequence>
<comment type="caution">
    <text evidence="2">The sequence shown here is derived from an EMBL/GenBank/DDBJ whole genome shotgun (WGS) entry which is preliminary data.</text>
</comment>
<reference evidence="3" key="1">
    <citation type="journal article" date="2019" name="Int. J. Syst. Evol. Microbiol.">
        <title>The Global Catalogue of Microorganisms (GCM) 10K type strain sequencing project: providing services to taxonomists for standard genome sequencing and annotation.</title>
        <authorList>
            <consortium name="The Broad Institute Genomics Platform"/>
            <consortium name="The Broad Institute Genome Sequencing Center for Infectious Disease"/>
            <person name="Wu L."/>
            <person name="Ma J."/>
        </authorList>
    </citation>
    <scope>NUCLEOTIDE SEQUENCE [LARGE SCALE GENOMIC DNA]</scope>
    <source>
        <strain evidence="3">CCM 8930</strain>
    </source>
</reference>
<keyword evidence="1" id="KW-1133">Transmembrane helix</keyword>
<feature type="transmembrane region" description="Helical" evidence="1">
    <location>
        <begin position="109"/>
        <end position="130"/>
    </location>
</feature>
<feature type="transmembrane region" description="Helical" evidence="1">
    <location>
        <begin position="213"/>
        <end position="231"/>
    </location>
</feature>
<feature type="transmembrane region" description="Helical" evidence="1">
    <location>
        <begin position="142"/>
        <end position="163"/>
    </location>
</feature>
<accession>A0ABW1SHK9</accession>
<keyword evidence="1" id="KW-0472">Membrane</keyword>
<feature type="transmembrane region" description="Helical" evidence="1">
    <location>
        <begin position="175"/>
        <end position="193"/>
    </location>
</feature>
<feature type="transmembrane region" description="Helical" evidence="1">
    <location>
        <begin position="20"/>
        <end position="38"/>
    </location>
</feature>
<protein>
    <recommendedName>
        <fullName evidence="4">Integral membrane protein</fullName>
    </recommendedName>
</protein>
<dbReference type="RefSeq" id="WP_137616926.1">
    <property type="nucleotide sequence ID" value="NZ_BJDI01000014.1"/>
</dbReference>
<name>A0ABW1SHK9_9LACO</name>
<proteinExistence type="predicted"/>
<gene>
    <name evidence="2" type="ORF">ACFP1L_03685</name>
</gene>
<keyword evidence="3" id="KW-1185">Reference proteome</keyword>
<keyword evidence="1" id="KW-0812">Transmembrane</keyword>
<dbReference type="Proteomes" id="UP001596171">
    <property type="component" value="Unassembled WGS sequence"/>
</dbReference>
<evidence type="ECO:0008006" key="4">
    <source>
        <dbReference type="Google" id="ProtNLM"/>
    </source>
</evidence>
<organism evidence="2 3">
    <name type="scientific">Lactiplantibacillus nangangensis</name>
    <dbReference type="NCBI Taxonomy" id="2559917"/>
    <lineage>
        <taxon>Bacteria</taxon>
        <taxon>Bacillati</taxon>
        <taxon>Bacillota</taxon>
        <taxon>Bacilli</taxon>
        <taxon>Lactobacillales</taxon>
        <taxon>Lactobacillaceae</taxon>
        <taxon>Lactiplantibacillus</taxon>
    </lineage>
</organism>
<evidence type="ECO:0000313" key="3">
    <source>
        <dbReference type="Proteomes" id="UP001596171"/>
    </source>
</evidence>
<evidence type="ECO:0000313" key="2">
    <source>
        <dbReference type="EMBL" id="MFC6200998.1"/>
    </source>
</evidence>
<dbReference type="EMBL" id="JBHSSE010000008">
    <property type="protein sequence ID" value="MFC6200998.1"/>
    <property type="molecule type" value="Genomic_DNA"/>
</dbReference>
<evidence type="ECO:0000256" key="1">
    <source>
        <dbReference type="SAM" id="Phobius"/>
    </source>
</evidence>
<feature type="transmembrane region" description="Helical" evidence="1">
    <location>
        <begin position="67"/>
        <end position="88"/>
    </location>
</feature>